<dbReference type="AlphaFoldDB" id="A0A8S9H579"/>
<protein>
    <submittedName>
        <fullName evidence="1">Uncharacterized protein</fullName>
    </submittedName>
</protein>
<organism evidence="1 2">
    <name type="scientific">Brassica cretica</name>
    <name type="common">Mustard</name>
    <dbReference type="NCBI Taxonomy" id="69181"/>
    <lineage>
        <taxon>Eukaryota</taxon>
        <taxon>Viridiplantae</taxon>
        <taxon>Streptophyta</taxon>
        <taxon>Embryophyta</taxon>
        <taxon>Tracheophyta</taxon>
        <taxon>Spermatophyta</taxon>
        <taxon>Magnoliopsida</taxon>
        <taxon>eudicotyledons</taxon>
        <taxon>Gunneridae</taxon>
        <taxon>Pentapetalae</taxon>
        <taxon>rosids</taxon>
        <taxon>malvids</taxon>
        <taxon>Brassicales</taxon>
        <taxon>Brassicaceae</taxon>
        <taxon>Brassiceae</taxon>
        <taxon>Brassica</taxon>
    </lineage>
</organism>
<comment type="caution">
    <text evidence="1">The sequence shown here is derived from an EMBL/GenBank/DDBJ whole genome shotgun (WGS) entry which is preliminary data.</text>
</comment>
<dbReference type="Proteomes" id="UP000712281">
    <property type="component" value="Unassembled WGS sequence"/>
</dbReference>
<dbReference type="EMBL" id="QGKW02001988">
    <property type="protein sequence ID" value="KAF2552999.1"/>
    <property type="molecule type" value="Genomic_DNA"/>
</dbReference>
<accession>A0A8S9H579</accession>
<name>A0A8S9H579_BRACR</name>
<gene>
    <name evidence="1" type="ORF">F2Q68_00033906</name>
</gene>
<evidence type="ECO:0000313" key="1">
    <source>
        <dbReference type="EMBL" id="KAF2552999.1"/>
    </source>
</evidence>
<evidence type="ECO:0000313" key="2">
    <source>
        <dbReference type="Proteomes" id="UP000712281"/>
    </source>
</evidence>
<reference evidence="1" key="1">
    <citation type="submission" date="2019-12" db="EMBL/GenBank/DDBJ databases">
        <title>Genome sequencing and annotation of Brassica cretica.</title>
        <authorList>
            <person name="Studholme D.J."/>
            <person name="Sarris P.F."/>
        </authorList>
    </citation>
    <scope>NUCLEOTIDE SEQUENCE</scope>
    <source>
        <strain evidence="1">PFS-001/15</strain>
        <tissue evidence="1">Leaf</tissue>
    </source>
</reference>
<sequence>MCIVGGKTAACWETSIHLISAHSGPSCNETSCGLIISGPSLIHLMRMLIARSVPHALTPFCFVSAARRLV</sequence>
<proteinExistence type="predicted"/>